<keyword evidence="2" id="KW-1185">Reference proteome</keyword>
<protein>
    <submittedName>
        <fullName evidence="1">Uncharacterized protein</fullName>
    </submittedName>
</protein>
<proteinExistence type="predicted"/>
<name>A0AAD7AB27_9AGAR</name>
<dbReference type="Proteomes" id="UP001218218">
    <property type="component" value="Unassembled WGS sequence"/>
</dbReference>
<reference evidence="1" key="1">
    <citation type="submission" date="2023-03" db="EMBL/GenBank/DDBJ databases">
        <title>Massive genome expansion in bonnet fungi (Mycena s.s.) driven by repeated elements and novel gene families across ecological guilds.</title>
        <authorList>
            <consortium name="Lawrence Berkeley National Laboratory"/>
            <person name="Harder C.B."/>
            <person name="Miyauchi S."/>
            <person name="Viragh M."/>
            <person name="Kuo A."/>
            <person name="Thoen E."/>
            <person name="Andreopoulos B."/>
            <person name="Lu D."/>
            <person name="Skrede I."/>
            <person name="Drula E."/>
            <person name="Henrissat B."/>
            <person name="Morin E."/>
            <person name="Kohler A."/>
            <person name="Barry K."/>
            <person name="LaButti K."/>
            <person name="Morin E."/>
            <person name="Salamov A."/>
            <person name="Lipzen A."/>
            <person name="Mereny Z."/>
            <person name="Hegedus B."/>
            <person name="Baldrian P."/>
            <person name="Stursova M."/>
            <person name="Weitz H."/>
            <person name="Taylor A."/>
            <person name="Grigoriev I.V."/>
            <person name="Nagy L.G."/>
            <person name="Martin F."/>
            <person name="Kauserud H."/>
        </authorList>
    </citation>
    <scope>NUCLEOTIDE SEQUENCE</scope>
    <source>
        <strain evidence="1">CBHHK002</strain>
    </source>
</reference>
<organism evidence="1 2">
    <name type="scientific">Mycena albidolilacea</name>
    <dbReference type="NCBI Taxonomy" id="1033008"/>
    <lineage>
        <taxon>Eukaryota</taxon>
        <taxon>Fungi</taxon>
        <taxon>Dikarya</taxon>
        <taxon>Basidiomycota</taxon>
        <taxon>Agaricomycotina</taxon>
        <taxon>Agaricomycetes</taxon>
        <taxon>Agaricomycetidae</taxon>
        <taxon>Agaricales</taxon>
        <taxon>Marasmiineae</taxon>
        <taxon>Mycenaceae</taxon>
        <taxon>Mycena</taxon>
    </lineage>
</organism>
<evidence type="ECO:0000313" key="2">
    <source>
        <dbReference type="Proteomes" id="UP001218218"/>
    </source>
</evidence>
<gene>
    <name evidence="1" type="ORF">DFH08DRAFT_803990</name>
</gene>
<accession>A0AAD7AB27</accession>
<dbReference type="EMBL" id="JARIHO010000010">
    <property type="protein sequence ID" value="KAJ7354071.1"/>
    <property type="molecule type" value="Genomic_DNA"/>
</dbReference>
<evidence type="ECO:0000313" key="1">
    <source>
        <dbReference type="EMBL" id="KAJ7354071.1"/>
    </source>
</evidence>
<sequence>MNVPGEKLIQSGIIYIAAPSQMVSISSVTIGLLIDSSTLIYPVISFHPEPSSGYFGMQCLVAMPATTSSTPGANPGAPGFQTDKGPWVDKELAKTFCIPHCSLRTTCLGGTWNSATMMEGCRIVEAVNTRGVGQTELTGAKNDRTIVWSFKSSH</sequence>
<dbReference type="AlphaFoldDB" id="A0AAD7AB27"/>
<comment type="caution">
    <text evidence="1">The sequence shown here is derived from an EMBL/GenBank/DDBJ whole genome shotgun (WGS) entry which is preliminary data.</text>
</comment>